<name>A0A2K2F8V8_9CLOT</name>
<evidence type="ECO:0000313" key="2">
    <source>
        <dbReference type="Proteomes" id="UP000236151"/>
    </source>
</evidence>
<sequence>METPSKYLQKIVNQITYNEDELKIYWGDDRYVMGFHSPTMTNLNKYFSIKTVYDTIVDIDRKIKYSFRKILNMNLPETLEGYNPFSKQTDNEYWAMYYVENIIFRTSTLWDLLAQLYNIHFDLKYDIDKVYYRTLFNNCAQGKNAIPQAKRIDAYFREEDNMDTTPWGGNHAYVTEFRNKMTHRNAPSISAINQYATELRPPAMYVLIRVIEDYAQVSHYIKELLSQIDFEKLLSEIMP</sequence>
<organism evidence="1 2">
    <name type="scientific">Clostridium thermosuccinogenes</name>
    <dbReference type="NCBI Taxonomy" id="84032"/>
    <lineage>
        <taxon>Bacteria</taxon>
        <taxon>Bacillati</taxon>
        <taxon>Bacillota</taxon>
        <taxon>Clostridia</taxon>
        <taxon>Eubacteriales</taxon>
        <taxon>Clostridiaceae</taxon>
        <taxon>Clostridium</taxon>
    </lineage>
</organism>
<dbReference type="AlphaFoldDB" id="A0A2K2F8V8"/>
<evidence type="ECO:0000313" key="1">
    <source>
        <dbReference type="EMBL" id="PNT96127.1"/>
    </source>
</evidence>
<comment type="caution">
    <text evidence="1">The sequence shown here is derived from an EMBL/GenBank/DDBJ whole genome shotgun (WGS) entry which is preliminary data.</text>
</comment>
<keyword evidence="2" id="KW-1185">Reference proteome</keyword>
<accession>A0A2K2F8V8</accession>
<dbReference type="RefSeq" id="WP_103082688.1">
    <property type="nucleotide sequence ID" value="NZ_CP021850.1"/>
</dbReference>
<dbReference type="Proteomes" id="UP000236151">
    <property type="component" value="Unassembled WGS sequence"/>
</dbReference>
<protein>
    <submittedName>
        <fullName evidence="1">Uncharacterized protein</fullName>
    </submittedName>
</protein>
<dbReference type="EMBL" id="NIOJ01000053">
    <property type="protein sequence ID" value="PNT96127.1"/>
    <property type="molecule type" value="Genomic_DNA"/>
</dbReference>
<dbReference type="OrthoDB" id="2082550at2"/>
<proteinExistence type="predicted"/>
<dbReference type="KEGG" id="cthd:CDO33_13595"/>
<gene>
    <name evidence="1" type="ORF">CDQ84_15710</name>
</gene>
<reference evidence="1 2" key="1">
    <citation type="submission" date="2017-06" db="EMBL/GenBank/DDBJ databases">
        <title>Investigating the central metabolism of Clostridium thermosuccinogenes.</title>
        <authorList>
            <person name="Koendjbiharie J.G."/>
            <person name="van Kranenburg R."/>
        </authorList>
    </citation>
    <scope>NUCLEOTIDE SEQUENCE [LARGE SCALE GENOMIC DNA]</scope>
    <source>
        <strain evidence="1 2">DSM 5806</strain>
    </source>
</reference>